<dbReference type="PANTHER" id="PTHR43477">
    <property type="entry name" value="DIHYDROANTICAPSIN 7-DEHYDROGENASE"/>
    <property type="match status" value="1"/>
</dbReference>
<evidence type="ECO:0000313" key="5">
    <source>
        <dbReference type="Proteomes" id="UP000237889"/>
    </source>
</evidence>
<name>A0A2S0NCB9_9HYPH</name>
<keyword evidence="5" id="KW-1185">Reference proteome</keyword>
<dbReference type="InterPro" id="IPR036291">
    <property type="entry name" value="NAD(P)-bd_dom_sf"/>
</dbReference>
<dbReference type="KEGG" id="phr:C6569_12425"/>
<organism evidence="4 5">
    <name type="scientific">Phreatobacter cathodiphilus</name>
    <dbReference type="NCBI Taxonomy" id="1868589"/>
    <lineage>
        <taxon>Bacteria</taxon>
        <taxon>Pseudomonadati</taxon>
        <taxon>Pseudomonadota</taxon>
        <taxon>Alphaproteobacteria</taxon>
        <taxon>Hyphomicrobiales</taxon>
        <taxon>Phreatobacteraceae</taxon>
        <taxon>Phreatobacter</taxon>
    </lineage>
</organism>
<dbReference type="Pfam" id="PF13561">
    <property type="entry name" value="adh_short_C2"/>
    <property type="match status" value="1"/>
</dbReference>
<evidence type="ECO:0000256" key="2">
    <source>
        <dbReference type="ARBA" id="ARBA00023002"/>
    </source>
</evidence>
<dbReference type="InterPro" id="IPR051122">
    <property type="entry name" value="SDR_DHRS6-like"/>
</dbReference>
<dbReference type="OrthoDB" id="9803333at2"/>
<dbReference type="PRINTS" id="PR00081">
    <property type="entry name" value="GDHRDH"/>
</dbReference>
<dbReference type="GO" id="GO:0016491">
    <property type="term" value="F:oxidoreductase activity"/>
    <property type="evidence" value="ECO:0007669"/>
    <property type="project" value="UniProtKB-KW"/>
</dbReference>
<dbReference type="SUPFAM" id="SSF51735">
    <property type="entry name" value="NAD(P)-binding Rossmann-fold domains"/>
    <property type="match status" value="1"/>
</dbReference>
<dbReference type="EMBL" id="CP027668">
    <property type="protein sequence ID" value="AVO45808.1"/>
    <property type="molecule type" value="Genomic_DNA"/>
</dbReference>
<dbReference type="PANTHER" id="PTHR43477:SF1">
    <property type="entry name" value="DIHYDROANTICAPSIN 7-DEHYDROGENASE"/>
    <property type="match status" value="1"/>
</dbReference>
<comment type="similarity">
    <text evidence="1">Belongs to the short-chain dehydrogenases/reductases (SDR) family.</text>
</comment>
<sequence length="243" mass="24650">MADTFLIYGGTGGIGSALARRLRGRGHAVHLVARDRDRLEALAAEIGATFSVADVADPAAITAAATEAGDRLAGLAYCVGSINLKPVARLTDADFTRDFEVNALGAVRAVQASLPALKGHEGPTSSILLVSTVAVAQGFAAHASVSMAKGAVEGLTVALAAELAPKIRVNCVAPSLTRTPLARGLTSNETMANAIAALHAIPRLGEPDDVAALGALLLDSEAGWITGQIIGVDGGRSMLRTKG</sequence>
<dbReference type="RefSeq" id="WP_106749149.1">
    <property type="nucleotide sequence ID" value="NZ_CP027668.1"/>
</dbReference>
<dbReference type="InterPro" id="IPR057326">
    <property type="entry name" value="KR_dom"/>
</dbReference>
<evidence type="ECO:0000313" key="4">
    <source>
        <dbReference type="EMBL" id="AVO45808.1"/>
    </source>
</evidence>
<dbReference type="CDD" id="cd05233">
    <property type="entry name" value="SDR_c"/>
    <property type="match status" value="1"/>
</dbReference>
<evidence type="ECO:0000259" key="3">
    <source>
        <dbReference type="SMART" id="SM00822"/>
    </source>
</evidence>
<evidence type="ECO:0000256" key="1">
    <source>
        <dbReference type="ARBA" id="ARBA00006484"/>
    </source>
</evidence>
<dbReference type="Proteomes" id="UP000237889">
    <property type="component" value="Chromosome"/>
</dbReference>
<accession>A0A2S0NCB9</accession>
<dbReference type="AlphaFoldDB" id="A0A2S0NCB9"/>
<keyword evidence="2" id="KW-0560">Oxidoreductase</keyword>
<protein>
    <submittedName>
        <fullName evidence="4">Short-chain dehydrogenase</fullName>
    </submittedName>
</protein>
<dbReference type="Gene3D" id="3.40.50.720">
    <property type="entry name" value="NAD(P)-binding Rossmann-like Domain"/>
    <property type="match status" value="1"/>
</dbReference>
<gene>
    <name evidence="4" type="ORF">C6569_12425</name>
</gene>
<reference evidence="4 5" key="1">
    <citation type="submission" date="2018-03" db="EMBL/GenBank/DDBJ databases">
        <title>Genome sequencing of Phreatobacter sp.</title>
        <authorList>
            <person name="Kim S.-J."/>
            <person name="Heo J."/>
            <person name="Kwon S.-W."/>
        </authorList>
    </citation>
    <scope>NUCLEOTIDE SEQUENCE [LARGE SCALE GENOMIC DNA]</scope>
    <source>
        <strain evidence="4 5">S-12</strain>
    </source>
</reference>
<dbReference type="SMART" id="SM00822">
    <property type="entry name" value="PKS_KR"/>
    <property type="match status" value="1"/>
</dbReference>
<dbReference type="InterPro" id="IPR002347">
    <property type="entry name" value="SDR_fam"/>
</dbReference>
<proteinExistence type="inferred from homology"/>
<feature type="domain" description="Ketoreductase" evidence="3">
    <location>
        <begin position="3"/>
        <end position="183"/>
    </location>
</feature>